<dbReference type="PANTHER" id="PTHR43839">
    <property type="entry name" value="OPPC IN A BINDING PROTEIN-DEPENDENT TRANSPORT SYSTEM"/>
    <property type="match status" value="1"/>
</dbReference>
<dbReference type="RefSeq" id="WP_191696874.1">
    <property type="nucleotide sequence ID" value="NZ_JACSQO010000002.1"/>
</dbReference>
<feature type="transmembrane region" description="Helical" evidence="6">
    <location>
        <begin position="530"/>
        <end position="550"/>
    </location>
</feature>
<accession>A0ABR8R7W2</accession>
<evidence type="ECO:0000256" key="3">
    <source>
        <dbReference type="ARBA" id="ARBA00022692"/>
    </source>
</evidence>
<feature type="transmembrane region" description="Helical" evidence="6">
    <location>
        <begin position="388"/>
        <end position="412"/>
    </location>
</feature>
<evidence type="ECO:0000256" key="2">
    <source>
        <dbReference type="ARBA" id="ARBA00022448"/>
    </source>
</evidence>
<feature type="transmembrane region" description="Helical" evidence="6">
    <location>
        <begin position="460"/>
        <end position="479"/>
    </location>
</feature>
<gene>
    <name evidence="8" type="ORF">H9650_07175</name>
</gene>
<keyword evidence="2 6" id="KW-0813">Transport</keyword>
<evidence type="ECO:0000313" key="9">
    <source>
        <dbReference type="Proteomes" id="UP000640786"/>
    </source>
</evidence>
<sequence>MVLISSVPVVLFQIGSIFDFSLYFHTVLEVSKSLVLPSQWSLSYFVIETGESIPISLGNYFKGPYLYSMTILIASLVFSMFVSFILAILTTISKGPIQKVLLKLANLLTAVPDFAYIFLIQIAVVQIYKMSGYRILSFYSLGGEVIYAAPVICLSVIPTILFYKLFVLLFNQEMGEPYVELARSKGLSKLEVLLRHCTSNVLQSVFFQSKSIVWLTLSSLFIIEYLFGIPGILHYLRNDFTPKGIAYILLSIFIPFFLFYSIGENTVKKGQREKSVLFEGLRVSFMDSLQWKNLFRYKTKKRVSIFALLTQYMNITIPLMIVFCLLSVSVAYYFFYDDHVEQINFLYDETGSLIGRSPLPPSSSVLLGTDPHGYSIFQQLLVGTKYTIVFTLLVATVRVFGGYVFGFVYAFYLKAKWRKAINSIADGLHFLPLTLLMYILLLPILIAYSGEWQTTLWERLFIQVFILSVLVLPITTSLIGNEMNEAIKKEYVQNSAVMGGSLIWIVLKHINPQIGRKLWLYWAQHIVQVLQTLVHLGVLSIFVGGAINFLDSPRLSREIYELSGMISISKEVFLTKQLWLIIPPLAIFMLLIFCFQKIADGISDKQLQSGGQKKRREIKWSYITRNLAKRTTK</sequence>
<evidence type="ECO:0000313" key="8">
    <source>
        <dbReference type="EMBL" id="MBD7943899.1"/>
    </source>
</evidence>
<keyword evidence="5 6" id="KW-0472">Membrane</keyword>
<comment type="subcellular location">
    <subcellularLocation>
        <location evidence="6">Cell membrane</location>
        <topology evidence="6">Multi-pass membrane protein</topology>
    </subcellularLocation>
    <subcellularLocation>
        <location evidence="1">Membrane</location>
        <topology evidence="1">Multi-pass membrane protein</topology>
    </subcellularLocation>
</comment>
<dbReference type="InterPro" id="IPR000515">
    <property type="entry name" value="MetI-like"/>
</dbReference>
<evidence type="ECO:0000256" key="5">
    <source>
        <dbReference type="ARBA" id="ARBA00023136"/>
    </source>
</evidence>
<keyword evidence="4 6" id="KW-1133">Transmembrane helix</keyword>
<feature type="transmembrane region" description="Helical" evidence="6">
    <location>
        <begin position="145"/>
        <end position="166"/>
    </location>
</feature>
<dbReference type="Proteomes" id="UP000640786">
    <property type="component" value="Unassembled WGS sequence"/>
</dbReference>
<evidence type="ECO:0000256" key="6">
    <source>
        <dbReference type="RuleBase" id="RU363032"/>
    </source>
</evidence>
<feature type="transmembrane region" description="Helical" evidence="6">
    <location>
        <begin position="578"/>
        <end position="599"/>
    </location>
</feature>
<feature type="domain" description="ABC transmembrane type-1" evidence="7">
    <location>
        <begin position="388"/>
        <end position="591"/>
    </location>
</feature>
<dbReference type="CDD" id="cd06261">
    <property type="entry name" value="TM_PBP2"/>
    <property type="match status" value="1"/>
</dbReference>
<feature type="transmembrane region" description="Helical" evidence="6">
    <location>
        <begin position="245"/>
        <end position="262"/>
    </location>
</feature>
<evidence type="ECO:0000259" key="7">
    <source>
        <dbReference type="PROSITE" id="PS50928"/>
    </source>
</evidence>
<keyword evidence="3 6" id="KW-0812">Transmembrane</keyword>
<dbReference type="PROSITE" id="PS50928">
    <property type="entry name" value="ABC_TM1"/>
    <property type="match status" value="2"/>
</dbReference>
<reference evidence="8 9" key="1">
    <citation type="submission" date="2020-08" db="EMBL/GenBank/DDBJ databases">
        <title>A Genomic Blueprint of the Chicken Gut Microbiome.</title>
        <authorList>
            <person name="Gilroy R."/>
            <person name="Ravi A."/>
            <person name="Getino M."/>
            <person name="Pursley I."/>
            <person name="Horton D.L."/>
            <person name="Alikhan N.-F."/>
            <person name="Baker D."/>
            <person name="Gharbi K."/>
            <person name="Hall N."/>
            <person name="Watson M."/>
            <person name="Adriaenssens E.M."/>
            <person name="Foster-Nyarko E."/>
            <person name="Jarju S."/>
            <person name="Secka A."/>
            <person name="Antonio M."/>
            <person name="Oren A."/>
            <person name="Chaudhuri R."/>
            <person name="La Ragione R.M."/>
            <person name="Hildebrand F."/>
            <person name="Pallen M.J."/>
        </authorList>
    </citation>
    <scope>NUCLEOTIDE SEQUENCE [LARGE SCALE GENOMIC DNA]</scope>
    <source>
        <strain evidence="8 9">Sa2BUA9</strain>
    </source>
</reference>
<keyword evidence="9" id="KW-1185">Reference proteome</keyword>
<comment type="similarity">
    <text evidence="6">Belongs to the binding-protein-dependent transport system permease family.</text>
</comment>
<feature type="transmembrane region" description="Helical" evidence="6">
    <location>
        <begin position="212"/>
        <end position="233"/>
    </location>
</feature>
<feature type="transmembrane region" description="Helical" evidence="6">
    <location>
        <begin position="65"/>
        <end position="92"/>
    </location>
</feature>
<evidence type="ECO:0000256" key="4">
    <source>
        <dbReference type="ARBA" id="ARBA00022989"/>
    </source>
</evidence>
<protein>
    <recommendedName>
        <fullName evidence="7">ABC transmembrane type-1 domain-containing protein</fullName>
    </recommendedName>
</protein>
<feature type="transmembrane region" description="Helical" evidence="6">
    <location>
        <begin position="7"/>
        <end position="28"/>
    </location>
</feature>
<feature type="transmembrane region" description="Helical" evidence="6">
    <location>
        <begin position="104"/>
        <end position="125"/>
    </location>
</feature>
<proteinExistence type="inferred from homology"/>
<dbReference type="PANTHER" id="PTHR43839:SF3">
    <property type="entry name" value="OLIGOPEPTIDE ABC TRANSPORTER, PERMEASE PROTEIN"/>
    <property type="match status" value="1"/>
</dbReference>
<feature type="domain" description="ABC transmembrane type-1" evidence="7">
    <location>
        <begin position="65"/>
        <end position="260"/>
    </location>
</feature>
<evidence type="ECO:0000256" key="1">
    <source>
        <dbReference type="ARBA" id="ARBA00004141"/>
    </source>
</evidence>
<organism evidence="8 9">
    <name type="scientific">Psychrobacillus faecigallinarum</name>
    <dbReference type="NCBI Taxonomy" id="2762235"/>
    <lineage>
        <taxon>Bacteria</taxon>
        <taxon>Bacillati</taxon>
        <taxon>Bacillota</taxon>
        <taxon>Bacilli</taxon>
        <taxon>Bacillales</taxon>
        <taxon>Bacillaceae</taxon>
        <taxon>Psychrobacillus</taxon>
    </lineage>
</organism>
<feature type="transmembrane region" description="Helical" evidence="6">
    <location>
        <begin position="424"/>
        <end position="448"/>
    </location>
</feature>
<name>A0ABR8R7W2_9BACI</name>
<dbReference type="Gene3D" id="1.10.3720.10">
    <property type="entry name" value="MetI-like"/>
    <property type="match status" value="2"/>
</dbReference>
<comment type="caution">
    <text evidence="8">The sequence shown here is derived from an EMBL/GenBank/DDBJ whole genome shotgun (WGS) entry which is preliminary data.</text>
</comment>
<dbReference type="InterPro" id="IPR035906">
    <property type="entry name" value="MetI-like_sf"/>
</dbReference>
<dbReference type="SUPFAM" id="SSF161098">
    <property type="entry name" value="MetI-like"/>
    <property type="match status" value="2"/>
</dbReference>
<dbReference type="EMBL" id="JACSQO010000002">
    <property type="protein sequence ID" value="MBD7943899.1"/>
    <property type="molecule type" value="Genomic_DNA"/>
</dbReference>
<feature type="transmembrane region" description="Helical" evidence="6">
    <location>
        <begin position="305"/>
        <end position="335"/>
    </location>
</feature>
<dbReference type="Pfam" id="PF00528">
    <property type="entry name" value="BPD_transp_1"/>
    <property type="match status" value="1"/>
</dbReference>